<dbReference type="RefSeq" id="WP_009651494.1">
    <property type="nucleotide sequence ID" value="NC_009715.2"/>
</dbReference>
<keyword evidence="3 5" id="KW-1133">Transmembrane helix</keyword>
<organism evidence="7 8">
    <name type="scientific">Campylobacter curvus (strain 525.92)</name>
    <dbReference type="NCBI Taxonomy" id="360105"/>
    <lineage>
        <taxon>Bacteria</taxon>
        <taxon>Pseudomonadati</taxon>
        <taxon>Campylobacterota</taxon>
        <taxon>Epsilonproteobacteria</taxon>
        <taxon>Campylobacterales</taxon>
        <taxon>Campylobacteraceae</taxon>
        <taxon>Campylobacter</taxon>
    </lineage>
</organism>
<sequence length="163" mass="18278">MKKVYLFLIAALIGIEIALGAFVAPVVFFPQNFIGEGVLTHFQSGVLMTQIFLKYNYVLLAVSVFAFIFDAFGLKGEECVHVRISAFALSFINLALALAFVFYFTSYILHAQGLGEAATATDEFRSVHKTSEYVMKIMMLAQLFLFFFKFIGRSPKERGLKEA</sequence>
<dbReference type="GO" id="GO:0016020">
    <property type="term" value="C:membrane"/>
    <property type="evidence" value="ECO:0007669"/>
    <property type="project" value="UniProtKB-SubCell"/>
</dbReference>
<gene>
    <name evidence="7" type="ORF">CCV52592_1823</name>
</gene>
<comment type="subcellular location">
    <subcellularLocation>
        <location evidence="1">Membrane</location>
    </subcellularLocation>
</comment>
<proteinExistence type="predicted"/>
<accession>A7GZ01</accession>
<evidence type="ECO:0000256" key="2">
    <source>
        <dbReference type="ARBA" id="ARBA00022692"/>
    </source>
</evidence>
<protein>
    <submittedName>
        <fullName evidence="7">Hypothetical membrane protein (DUF4149 domain)</fullName>
    </submittedName>
</protein>
<reference evidence="7" key="1">
    <citation type="submission" date="2016-07" db="EMBL/GenBank/DDBJ databases">
        <title>Comparative genomics of the Campylobacter concisus group.</title>
        <authorList>
            <person name="Miller W.G."/>
            <person name="Yee E."/>
            <person name="Chapman M.H."/>
            <person name="Huynh S."/>
            <person name="Bono J.L."/>
            <person name="On S.L.W."/>
            <person name="StLeger J."/>
            <person name="Foster G."/>
            <person name="Parker C.T."/>
        </authorList>
    </citation>
    <scope>NUCLEOTIDE SEQUENCE</scope>
    <source>
        <strain evidence="7">525.92</strain>
    </source>
</reference>
<feature type="transmembrane region" description="Helical" evidence="5">
    <location>
        <begin position="55"/>
        <end position="74"/>
    </location>
</feature>
<dbReference type="Proteomes" id="UP000006380">
    <property type="component" value="Chromosome"/>
</dbReference>
<evidence type="ECO:0000313" key="8">
    <source>
        <dbReference type="Proteomes" id="UP000006380"/>
    </source>
</evidence>
<dbReference type="STRING" id="360105.CCV52592_1823"/>
<dbReference type="InterPro" id="IPR025423">
    <property type="entry name" value="TMEM205-like"/>
</dbReference>
<evidence type="ECO:0000256" key="4">
    <source>
        <dbReference type="ARBA" id="ARBA00023136"/>
    </source>
</evidence>
<dbReference type="KEGG" id="ccv:CCV52592_1823"/>
<name>A7GZ01_CAMC5</name>
<dbReference type="Pfam" id="PF13664">
    <property type="entry name" value="DUF4149"/>
    <property type="match status" value="1"/>
</dbReference>
<evidence type="ECO:0000259" key="6">
    <source>
        <dbReference type="Pfam" id="PF13664"/>
    </source>
</evidence>
<feature type="domain" description="TMEM205-like" evidence="6">
    <location>
        <begin position="8"/>
        <end position="112"/>
    </location>
</feature>
<dbReference type="HOGENOM" id="CLU_137440_0_0_7"/>
<evidence type="ECO:0000256" key="5">
    <source>
        <dbReference type="SAM" id="Phobius"/>
    </source>
</evidence>
<evidence type="ECO:0000256" key="3">
    <source>
        <dbReference type="ARBA" id="ARBA00022989"/>
    </source>
</evidence>
<dbReference type="AlphaFoldDB" id="A7GZ01"/>
<feature type="transmembrane region" description="Helical" evidence="5">
    <location>
        <begin position="133"/>
        <end position="151"/>
    </location>
</feature>
<feature type="transmembrane region" description="Helical" evidence="5">
    <location>
        <begin position="86"/>
        <end position="109"/>
    </location>
</feature>
<evidence type="ECO:0000256" key="1">
    <source>
        <dbReference type="ARBA" id="ARBA00004370"/>
    </source>
</evidence>
<evidence type="ECO:0000313" key="7">
    <source>
        <dbReference type="EMBL" id="EAU00275.1"/>
    </source>
</evidence>
<keyword evidence="4 5" id="KW-0472">Membrane</keyword>
<keyword evidence="8" id="KW-1185">Reference proteome</keyword>
<dbReference type="EMBL" id="CP000767">
    <property type="protein sequence ID" value="EAU00275.1"/>
    <property type="molecule type" value="Genomic_DNA"/>
</dbReference>
<dbReference type="OrthoDB" id="5362812at2"/>
<keyword evidence="2 5" id="KW-0812">Transmembrane</keyword>